<dbReference type="Proteomes" id="UP000265566">
    <property type="component" value="Chromosome 6"/>
</dbReference>
<reference evidence="4" key="3">
    <citation type="submission" date="2015-04" db="UniProtKB">
        <authorList>
            <consortium name="EnsemblPlants"/>
        </authorList>
    </citation>
    <scope>IDENTIFICATION</scope>
    <source>
        <strain evidence="4">cv. Jemalong A17</strain>
    </source>
</reference>
<dbReference type="EnsemblPlants" id="KEH25286">
    <property type="protein sequence ID" value="KEH25286"/>
    <property type="gene ID" value="MTR_6g016940"/>
</dbReference>
<dbReference type="Gramene" id="rna34657">
    <property type="protein sequence ID" value="RHN50379.1"/>
    <property type="gene ID" value="gene34657"/>
</dbReference>
<reference evidence="3" key="4">
    <citation type="journal article" date="2018" name="Nat. Plants">
        <title>Whole-genome landscape of Medicago truncatula symbiotic genes.</title>
        <authorList>
            <person name="Pecrix Y."/>
            <person name="Gamas P."/>
            <person name="Carrere S."/>
        </authorList>
    </citation>
    <scope>NUCLEOTIDE SEQUENCE</scope>
    <source>
        <tissue evidence="3">Leaves</tissue>
    </source>
</reference>
<dbReference type="HOGENOM" id="CLU_2336860_0_0_1"/>
<evidence type="ECO:0000313" key="4">
    <source>
        <dbReference type="EnsemblPlants" id="KEH25286"/>
    </source>
</evidence>
<feature type="region of interest" description="Disordered" evidence="1">
    <location>
        <begin position="1"/>
        <end position="27"/>
    </location>
</feature>
<dbReference type="PaxDb" id="3880-AES84483"/>
<evidence type="ECO:0000313" key="2">
    <source>
        <dbReference type="EMBL" id="KEH25286.1"/>
    </source>
</evidence>
<proteinExistence type="predicted"/>
<organism evidence="4">
    <name type="scientific">Medicago truncatula</name>
    <name type="common">Barrel medic</name>
    <name type="synonym">Medicago tribuloides</name>
    <dbReference type="NCBI Taxonomy" id="3880"/>
    <lineage>
        <taxon>Eukaryota</taxon>
        <taxon>Viridiplantae</taxon>
        <taxon>Streptophyta</taxon>
        <taxon>Embryophyta</taxon>
        <taxon>Tracheophyta</taxon>
        <taxon>Spermatophyta</taxon>
        <taxon>Magnoliopsida</taxon>
        <taxon>eudicotyledons</taxon>
        <taxon>Gunneridae</taxon>
        <taxon>Pentapetalae</taxon>
        <taxon>rosids</taxon>
        <taxon>fabids</taxon>
        <taxon>Fabales</taxon>
        <taxon>Fabaceae</taxon>
        <taxon>Papilionoideae</taxon>
        <taxon>50 kb inversion clade</taxon>
        <taxon>NPAAA clade</taxon>
        <taxon>Hologalegina</taxon>
        <taxon>IRL clade</taxon>
        <taxon>Trifolieae</taxon>
        <taxon>Medicago</taxon>
    </lineage>
</organism>
<gene>
    <name evidence="2" type="ordered locus">MTR_6g016940</name>
    <name evidence="3" type="ORF">MtrunA17_Chr6g0456771</name>
</gene>
<dbReference type="EMBL" id="CM001222">
    <property type="protein sequence ID" value="KEH25286.1"/>
    <property type="molecule type" value="Genomic_DNA"/>
</dbReference>
<feature type="compositionally biased region" description="Acidic residues" evidence="1">
    <location>
        <begin position="1"/>
        <end position="24"/>
    </location>
</feature>
<dbReference type="AlphaFoldDB" id="G7ZZ45"/>
<accession>G7ZZ45</accession>
<name>G7ZZ45_MEDTR</name>
<reference evidence="2 5" key="2">
    <citation type="journal article" date="2014" name="BMC Genomics">
        <title>An improved genome release (version Mt4.0) for the model legume Medicago truncatula.</title>
        <authorList>
            <person name="Tang H."/>
            <person name="Krishnakumar V."/>
            <person name="Bidwell S."/>
            <person name="Rosen B."/>
            <person name="Chan A."/>
            <person name="Zhou S."/>
            <person name="Gentzbittel L."/>
            <person name="Childs K.L."/>
            <person name="Yandell M."/>
            <person name="Gundlach H."/>
            <person name="Mayer K.F."/>
            <person name="Schwartz D.C."/>
            <person name="Town C.D."/>
        </authorList>
    </citation>
    <scope>GENOME REANNOTATION</scope>
    <source>
        <strain evidence="2">A17</strain>
        <strain evidence="4 5">cv. Jemalong A17</strain>
    </source>
</reference>
<evidence type="ECO:0000313" key="3">
    <source>
        <dbReference type="EMBL" id="RHN50379.1"/>
    </source>
</evidence>
<evidence type="ECO:0000313" key="5">
    <source>
        <dbReference type="Proteomes" id="UP000002051"/>
    </source>
</evidence>
<dbReference type="EMBL" id="PSQE01000006">
    <property type="protein sequence ID" value="RHN50379.1"/>
    <property type="molecule type" value="Genomic_DNA"/>
</dbReference>
<protein>
    <submittedName>
        <fullName evidence="2 4">Uncharacterized protein</fullName>
    </submittedName>
</protein>
<sequence>MPTLEEDVIIIEDDDDDDDEEEEKDLERHGITCNNNSMEMDIRENSNMHVPIPIEVAHNVSEPKYNQEKHPKSSNGINVVVSLIDSFTCDQIKQHILV</sequence>
<evidence type="ECO:0000256" key="1">
    <source>
        <dbReference type="SAM" id="MobiDB-lite"/>
    </source>
</evidence>
<reference evidence="2 5" key="1">
    <citation type="journal article" date="2011" name="Nature">
        <title>The Medicago genome provides insight into the evolution of rhizobial symbioses.</title>
        <authorList>
            <person name="Young N.D."/>
            <person name="Debelle F."/>
            <person name="Oldroyd G.E."/>
            <person name="Geurts R."/>
            <person name="Cannon S.B."/>
            <person name="Udvardi M.K."/>
            <person name="Benedito V.A."/>
            <person name="Mayer K.F."/>
            <person name="Gouzy J."/>
            <person name="Schoof H."/>
            <person name="Van de Peer Y."/>
            <person name="Proost S."/>
            <person name="Cook D.R."/>
            <person name="Meyers B.C."/>
            <person name="Spannagl M."/>
            <person name="Cheung F."/>
            <person name="De Mita S."/>
            <person name="Krishnakumar V."/>
            <person name="Gundlach H."/>
            <person name="Zhou S."/>
            <person name="Mudge J."/>
            <person name="Bharti A.K."/>
            <person name="Murray J.D."/>
            <person name="Naoumkina M.A."/>
            <person name="Rosen B."/>
            <person name="Silverstein K.A."/>
            <person name="Tang H."/>
            <person name="Rombauts S."/>
            <person name="Zhao P.X."/>
            <person name="Zhou P."/>
            <person name="Barbe V."/>
            <person name="Bardou P."/>
            <person name="Bechner M."/>
            <person name="Bellec A."/>
            <person name="Berger A."/>
            <person name="Berges H."/>
            <person name="Bidwell S."/>
            <person name="Bisseling T."/>
            <person name="Choisne N."/>
            <person name="Couloux A."/>
            <person name="Denny R."/>
            <person name="Deshpande S."/>
            <person name="Dai X."/>
            <person name="Doyle J.J."/>
            <person name="Dudez A.M."/>
            <person name="Farmer A.D."/>
            <person name="Fouteau S."/>
            <person name="Franken C."/>
            <person name="Gibelin C."/>
            <person name="Gish J."/>
            <person name="Goldstein S."/>
            <person name="Gonzalez A.J."/>
            <person name="Green P.J."/>
            <person name="Hallab A."/>
            <person name="Hartog M."/>
            <person name="Hua A."/>
            <person name="Humphray S.J."/>
            <person name="Jeong D.H."/>
            <person name="Jing Y."/>
            <person name="Jocker A."/>
            <person name="Kenton S.M."/>
            <person name="Kim D.J."/>
            <person name="Klee K."/>
            <person name="Lai H."/>
            <person name="Lang C."/>
            <person name="Lin S."/>
            <person name="Macmil S.L."/>
            <person name="Magdelenat G."/>
            <person name="Matthews L."/>
            <person name="McCorrison J."/>
            <person name="Monaghan E.L."/>
            <person name="Mun J.H."/>
            <person name="Najar F.Z."/>
            <person name="Nicholson C."/>
            <person name="Noirot C."/>
            <person name="O'Bleness M."/>
            <person name="Paule C.R."/>
            <person name="Poulain J."/>
            <person name="Prion F."/>
            <person name="Qin B."/>
            <person name="Qu C."/>
            <person name="Retzel E.F."/>
            <person name="Riddle C."/>
            <person name="Sallet E."/>
            <person name="Samain S."/>
            <person name="Samson N."/>
            <person name="Sanders I."/>
            <person name="Saurat O."/>
            <person name="Scarpelli C."/>
            <person name="Schiex T."/>
            <person name="Segurens B."/>
            <person name="Severin A.J."/>
            <person name="Sherrier D.J."/>
            <person name="Shi R."/>
            <person name="Sims S."/>
            <person name="Singer S.R."/>
            <person name="Sinharoy S."/>
            <person name="Sterck L."/>
            <person name="Viollet A."/>
            <person name="Wang B.B."/>
            <person name="Wang K."/>
            <person name="Wang M."/>
            <person name="Wang X."/>
            <person name="Warfsmann J."/>
            <person name="Weissenbach J."/>
            <person name="White D.D."/>
            <person name="White J.D."/>
            <person name="Wiley G.B."/>
            <person name="Wincker P."/>
            <person name="Xing Y."/>
            <person name="Yang L."/>
            <person name="Yao Z."/>
            <person name="Ying F."/>
            <person name="Zhai J."/>
            <person name="Zhou L."/>
            <person name="Zuber A."/>
            <person name="Denarie J."/>
            <person name="Dixon R.A."/>
            <person name="May G.D."/>
            <person name="Schwartz D.C."/>
            <person name="Rogers J."/>
            <person name="Quetier F."/>
            <person name="Town C.D."/>
            <person name="Roe B.A."/>
        </authorList>
    </citation>
    <scope>NUCLEOTIDE SEQUENCE [LARGE SCALE GENOMIC DNA]</scope>
    <source>
        <strain evidence="2">A17</strain>
        <strain evidence="4 5">cv. Jemalong A17</strain>
    </source>
</reference>
<dbReference type="Proteomes" id="UP000002051">
    <property type="component" value="Chromosome 6"/>
</dbReference>
<keyword evidence="5" id="KW-1185">Reference proteome</keyword>